<keyword evidence="11 15" id="KW-0133">Cell shape</keyword>
<evidence type="ECO:0000256" key="10">
    <source>
        <dbReference type="ARBA" id="ARBA00022840"/>
    </source>
</evidence>
<comment type="cofactor">
    <cofactor evidence="17">
        <name>Mg(2+)</name>
        <dbReference type="ChEBI" id="CHEBI:18420"/>
    </cofactor>
    <cofactor evidence="17">
        <name>Mn(2+)</name>
        <dbReference type="ChEBI" id="CHEBI:29035"/>
    </cofactor>
    <text evidence="17">Binds 2 magnesium or manganese ions per subunit.</text>
</comment>
<keyword evidence="10 18" id="KW-0067">ATP-binding</keyword>
<dbReference type="PANTHER" id="PTHR23132">
    <property type="entry name" value="D-ALANINE--D-ALANINE LIGASE"/>
    <property type="match status" value="1"/>
</dbReference>
<organism evidence="20">
    <name type="scientific">Buchnera aphidicola subsp. Melaphis rhois</name>
    <dbReference type="NCBI Taxonomy" id="118103"/>
    <lineage>
        <taxon>Bacteria</taxon>
        <taxon>Pseudomonadati</taxon>
        <taxon>Pseudomonadota</taxon>
        <taxon>Gammaproteobacteria</taxon>
        <taxon>Enterobacterales</taxon>
        <taxon>Erwiniaceae</taxon>
        <taxon>Buchnera</taxon>
    </lineage>
</organism>
<dbReference type="Gene3D" id="3.40.50.20">
    <property type="match status" value="1"/>
</dbReference>
<feature type="binding site" evidence="17">
    <location>
        <position position="270"/>
    </location>
    <ligand>
        <name>Mg(2+)</name>
        <dbReference type="ChEBI" id="CHEBI:18420"/>
        <label>1</label>
    </ligand>
</feature>
<evidence type="ECO:0000256" key="12">
    <source>
        <dbReference type="ARBA" id="ARBA00022984"/>
    </source>
</evidence>
<dbReference type="AlphaFoldDB" id="A0A4D6Y0T1"/>
<dbReference type="NCBIfam" id="TIGR01205">
    <property type="entry name" value="D_ala_D_alaTIGR"/>
    <property type="match status" value="1"/>
</dbReference>
<dbReference type="GO" id="GO:0046872">
    <property type="term" value="F:metal ion binding"/>
    <property type="evidence" value="ECO:0007669"/>
    <property type="project" value="UniProtKB-KW"/>
</dbReference>
<dbReference type="Pfam" id="PF01820">
    <property type="entry name" value="Dala_Dala_lig_N"/>
    <property type="match status" value="1"/>
</dbReference>
<dbReference type="OrthoDB" id="9813261at2"/>
<dbReference type="Gene3D" id="3.30.470.20">
    <property type="entry name" value="ATP-grasp fold, B domain"/>
    <property type="match status" value="1"/>
</dbReference>
<dbReference type="Gene3D" id="3.30.1490.20">
    <property type="entry name" value="ATP-grasp fold, A domain"/>
    <property type="match status" value="1"/>
</dbReference>
<dbReference type="InterPro" id="IPR013815">
    <property type="entry name" value="ATP_grasp_subdomain_1"/>
</dbReference>
<keyword evidence="12 15" id="KW-0573">Peptidoglycan synthesis</keyword>
<feature type="binding site" evidence="17">
    <location>
        <position position="272"/>
    </location>
    <ligand>
        <name>Mg(2+)</name>
        <dbReference type="ChEBI" id="CHEBI:18420"/>
        <label>2</label>
    </ligand>
</feature>
<keyword evidence="7 15" id="KW-0963">Cytoplasm</keyword>
<evidence type="ECO:0000256" key="17">
    <source>
        <dbReference type="PIRSR" id="PIRSR039102-3"/>
    </source>
</evidence>
<evidence type="ECO:0000256" key="18">
    <source>
        <dbReference type="PROSITE-ProRule" id="PRU00409"/>
    </source>
</evidence>
<dbReference type="RefSeq" id="WP_158336433.1">
    <property type="nucleotide sequence ID" value="NZ_CP033004.1"/>
</dbReference>
<comment type="catalytic activity">
    <reaction evidence="14 15">
        <text>2 D-alanine + ATP = D-alanyl-D-alanine + ADP + phosphate + H(+)</text>
        <dbReference type="Rhea" id="RHEA:11224"/>
        <dbReference type="ChEBI" id="CHEBI:15378"/>
        <dbReference type="ChEBI" id="CHEBI:30616"/>
        <dbReference type="ChEBI" id="CHEBI:43474"/>
        <dbReference type="ChEBI" id="CHEBI:57416"/>
        <dbReference type="ChEBI" id="CHEBI:57822"/>
        <dbReference type="ChEBI" id="CHEBI:456216"/>
        <dbReference type="EC" id="6.3.2.4"/>
    </reaction>
</comment>
<evidence type="ECO:0000256" key="15">
    <source>
        <dbReference type="HAMAP-Rule" id="MF_00047"/>
    </source>
</evidence>
<comment type="subcellular location">
    <subcellularLocation>
        <location evidence="3 15">Cytoplasm</location>
    </subcellularLocation>
</comment>
<dbReference type="InterPro" id="IPR011761">
    <property type="entry name" value="ATP-grasp"/>
</dbReference>
<dbReference type="UniPathway" id="UPA00219"/>
<dbReference type="InterPro" id="IPR000291">
    <property type="entry name" value="D-Ala_lig_Van_CS"/>
</dbReference>
<evidence type="ECO:0000256" key="4">
    <source>
        <dbReference type="ARBA" id="ARBA00004752"/>
    </source>
</evidence>
<keyword evidence="8 15" id="KW-0436">Ligase</keyword>
<dbReference type="HAMAP" id="MF_00047">
    <property type="entry name" value="Dala_Dala_lig"/>
    <property type="match status" value="1"/>
</dbReference>
<dbReference type="GO" id="GO:0005524">
    <property type="term" value="F:ATP binding"/>
    <property type="evidence" value="ECO:0007669"/>
    <property type="project" value="UniProtKB-UniRule"/>
</dbReference>
<evidence type="ECO:0000256" key="2">
    <source>
        <dbReference type="ARBA" id="ARBA00003921"/>
    </source>
</evidence>
<comment type="similarity">
    <text evidence="5 15">Belongs to the D-alanine--D-alanine ligase family.</text>
</comment>
<keyword evidence="9 18" id="KW-0547">Nucleotide-binding</keyword>
<keyword evidence="17" id="KW-0460">Magnesium</keyword>
<dbReference type="InterPro" id="IPR016185">
    <property type="entry name" value="PreATP-grasp_dom_sf"/>
</dbReference>
<feature type="active site" evidence="16">
    <location>
        <position position="281"/>
    </location>
</feature>
<evidence type="ECO:0000256" key="11">
    <source>
        <dbReference type="ARBA" id="ARBA00022960"/>
    </source>
</evidence>
<sequence>MIEKIAVLFGGTSQERNISLLSGHNILNNLLKSKINAYPIDTKYFPINQLPNQGFKKAFIALHGKEGENGIIQGVLTHLNIAYTGSKILSSAISIDKMKTKLLWHSINLPIIPYYFINIKQFKTMTAITLINNVSELKLPLIIKPNTEGSSIGISLIHSYDYLYNACTTAFRYDNDILIEKFIYGSEYSIGILEDEILPTIRICPSNIFYNYESKYTSKATKYFCPSGLSNNKEIELKKIIRKAWNVLGCTGWGRIDLIMDNSQTFWLLEINTCPGMTKNSLIPIAAKYAKISFQKLVLKILKSAN</sequence>
<keyword evidence="17" id="KW-0479">Metal-binding</keyword>
<name>A0A4D6Y0T1_BUCMH</name>
<dbReference type="GO" id="GO:0008716">
    <property type="term" value="F:D-alanine-D-alanine ligase activity"/>
    <property type="evidence" value="ECO:0007669"/>
    <property type="project" value="UniProtKB-UniRule"/>
</dbReference>
<feature type="active site" evidence="16">
    <location>
        <position position="15"/>
    </location>
</feature>
<feature type="active site" evidence="16">
    <location>
        <position position="150"/>
    </location>
</feature>
<evidence type="ECO:0000256" key="14">
    <source>
        <dbReference type="ARBA" id="ARBA00047614"/>
    </source>
</evidence>
<dbReference type="PROSITE" id="PS50975">
    <property type="entry name" value="ATP_GRASP"/>
    <property type="match status" value="1"/>
</dbReference>
<dbReference type="GO" id="GO:0009252">
    <property type="term" value="P:peptidoglycan biosynthetic process"/>
    <property type="evidence" value="ECO:0007669"/>
    <property type="project" value="UniProtKB-UniRule"/>
</dbReference>
<dbReference type="Pfam" id="PF07478">
    <property type="entry name" value="Dala_Dala_lig_C"/>
    <property type="match status" value="1"/>
</dbReference>
<dbReference type="PIRSF" id="PIRSF039102">
    <property type="entry name" value="Ddl/VanB"/>
    <property type="match status" value="1"/>
</dbReference>
<evidence type="ECO:0000259" key="19">
    <source>
        <dbReference type="PROSITE" id="PS50975"/>
    </source>
</evidence>
<dbReference type="EMBL" id="CP033004">
    <property type="protein sequence ID" value="QCI23232.1"/>
    <property type="molecule type" value="Genomic_DNA"/>
</dbReference>
<feature type="binding site" evidence="17">
    <location>
        <position position="270"/>
    </location>
    <ligand>
        <name>Mg(2+)</name>
        <dbReference type="ChEBI" id="CHEBI:18420"/>
        <label>2</label>
    </ligand>
</feature>
<evidence type="ECO:0000256" key="13">
    <source>
        <dbReference type="ARBA" id="ARBA00023316"/>
    </source>
</evidence>
<dbReference type="InterPro" id="IPR011095">
    <property type="entry name" value="Dala_Dala_lig_C"/>
</dbReference>
<proteinExistence type="inferred from homology"/>
<dbReference type="EC" id="6.3.2.4" evidence="6 15"/>
<dbReference type="Proteomes" id="UP000298566">
    <property type="component" value="Chromosome"/>
</dbReference>
<accession>A0A4D6Y0T1</accession>
<dbReference type="NCBIfam" id="NF002378">
    <property type="entry name" value="PRK01372.1"/>
    <property type="match status" value="1"/>
</dbReference>
<dbReference type="PANTHER" id="PTHR23132:SF23">
    <property type="entry name" value="D-ALANINE--D-ALANINE LIGASE B"/>
    <property type="match status" value="1"/>
</dbReference>
<comment type="function">
    <text evidence="2 15">Cell wall formation.</text>
</comment>
<dbReference type="PROSITE" id="PS00843">
    <property type="entry name" value="DALA_DALA_LIGASE_1"/>
    <property type="match status" value="1"/>
</dbReference>
<protein>
    <recommendedName>
        <fullName evidence="6 15">D-alanine--D-alanine ligase</fullName>
        <ecNumber evidence="6 15">6.3.2.4</ecNumber>
    </recommendedName>
    <alternativeName>
        <fullName evidence="15">D-Ala-D-Ala ligase</fullName>
    </alternativeName>
    <alternativeName>
        <fullName evidence="15">D-alanylalanine synthetase</fullName>
    </alternativeName>
</protein>
<dbReference type="SUPFAM" id="SSF56059">
    <property type="entry name" value="Glutathione synthetase ATP-binding domain-like"/>
    <property type="match status" value="1"/>
</dbReference>
<dbReference type="GO" id="GO:0005829">
    <property type="term" value="C:cytosol"/>
    <property type="evidence" value="ECO:0007669"/>
    <property type="project" value="TreeGrafter"/>
</dbReference>
<keyword evidence="17" id="KW-0464">Manganese</keyword>
<keyword evidence="13 15" id="KW-0961">Cell wall biogenesis/degradation</keyword>
<feature type="binding site" evidence="17">
    <location>
        <position position="257"/>
    </location>
    <ligand>
        <name>Mg(2+)</name>
        <dbReference type="ChEBI" id="CHEBI:18420"/>
        <label>1</label>
    </ligand>
</feature>
<evidence type="ECO:0000256" key="8">
    <source>
        <dbReference type="ARBA" id="ARBA00022598"/>
    </source>
</evidence>
<evidence type="ECO:0000256" key="6">
    <source>
        <dbReference type="ARBA" id="ARBA00012216"/>
    </source>
</evidence>
<reference evidence="20" key="1">
    <citation type="submission" date="2018-10" db="EMBL/GenBank/DDBJ databases">
        <title>Comparative functional genomics of the obligate endosymbiont Buchnera aphidicola.</title>
        <authorList>
            <person name="Chong R.A."/>
        </authorList>
    </citation>
    <scope>NUCLEOTIDE SEQUENCE [LARGE SCALE GENOMIC DNA]</scope>
    <source>
        <strain evidence="20">Mrh</strain>
    </source>
</reference>
<gene>
    <name evidence="15" type="primary">ddl</name>
    <name evidence="20" type="ORF">D9V73_01005</name>
</gene>
<dbReference type="SUPFAM" id="SSF52440">
    <property type="entry name" value="PreATP-grasp domain"/>
    <property type="match status" value="1"/>
</dbReference>
<dbReference type="InterPro" id="IPR005905">
    <property type="entry name" value="D_ala_D_ala"/>
</dbReference>
<dbReference type="InterPro" id="IPR011127">
    <property type="entry name" value="Dala_Dala_lig_N"/>
</dbReference>
<evidence type="ECO:0000256" key="7">
    <source>
        <dbReference type="ARBA" id="ARBA00022490"/>
    </source>
</evidence>
<evidence type="ECO:0000256" key="16">
    <source>
        <dbReference type="PIRSR" id="PIRSR039102-1"/>
    </source>
</evidence>
<evidence type="ECO:0000256" key="9">
    <source>
        <dbReference type="ARBA" id="ARBA00022741"/>
    </source>
</evidence>
<feature type="domain" description="ATP-grasp" evidence="19">
    <location>
        <begin position="101"/>
        <end position="303"/>
    </location>
</feature>
<dbReference type="GO" id="GO:0071555">
    <property type="term" value="P:cell wall organization"/>
    <property type="evidence" value="ECO:0007669"/>
    <property type="project" value="UniProtKB-KW"/>
</dbReference>
<evidence type="ECO:0000256" key="3">
    <source>
        <dbReference type="ARBA" id="ARBA00004496"/>
    </source>
</evidence>
<dbReference type="GO" id="GO:0008360">
    <property type="term" value="P:regulation of cell shape"/>
    <property type="evidence" value="ECO:0007669"/>
    <property type="project" value="UniProtKB-KW"/>
</dbReference>
<comment type="pathway">
    <text evidence="4 15">Cell wall biogenesis; peptidoglycan biosynthesis.</text>
</comment>
<comment type="cofactor">
    <cofactor evidence="1">
        <name>Mn(2+)</name>
        <dbReference type="ChEBI" id="CHEBI:29035"/>
    </cofactor>
</comment>
<evidence type="ECO:0000313" key="20">
    <source>
        <dbReference type="EMBL" id="QCI23232.1"/>
    </source>
</evidence>
<evidence type="ECO:0000256" key="1">
    <source>
        <dbReference type="ARBA" id="ARBA00001936"/>
    </source>
</evidence>
<dbReference type="PROSITE" id="PS00844">
    <property type="entry name" value="DALA_DALA_LIGASE_2"/>
    <property type="match status" value="1"/>
</dbReference>
<evidence type="ECO:0000256" key="5">
    <source>
        <dbReference type="ARBA" id="ARBA00010871"/>
    </source>
</evidence>